<evidence type="ECO:0000313" key="1">
    <source>
        <dbReference type="EMBL" id="KAI4336844.1"/>
    </source>
</evidence>
<name>A0ACB9NMA1_BAUVA</name>
<evidence type="ECO:0000313" key="2">
    <source>
        <dbReference type="Proteomes" id="UP000828941"/>
    </source>
</evidence>
<proteinExistence type="predicted"/>
<dbReference type="Proteomes" id="UP000828941">
    <property type="component" value="Chromosome 6"/>
</dbReference>
<gene>
    <name evidence="1" type="ORF">L6164_015324</name>
</gene>
<sequence length="261" mass="30547">MLSSRKKFLMFSQRCHDRFTYNCRIWKSRTRERLGILINIFQHTVIYFLLHVLYTLSMVCVAGVLLFNCHCNLLPSHQLSISVQPCRIKMPETYVVHLGTSKELMEVAEDSVAKRVLRELVRESLGVRNDDLLFAIINSVSRGKGQDLFLRSFYESLQLIQERKLQVPTLHAVVVGSDMTAQTKFEKELRRFLVEKKIQDRVHFVNKILTVAPYLASIDVLVQNSQSTKKAFPFRFHEVLIKFLVSSLKIGQWRMFWEDNH</sequence>
<keyword evidence="2" id="KW-1185">Reference proteome</keyword>
<organism evidence="1 2">
    <name type="scientific">Bauhinia variegata</name>
    <name type="common">Purple orchid tree</name>
    <name type="synonym">Phanera variegata</name>
    <dbReference type="NCBI Taxonomy" id="167791"/>
    <lineage>
        <taxon>Eukaryota</taxon>
        <taxon>Viridiplantae</taxon>
        <taxon>Streptophyta</taxon>
        <taxon>Embryophyta</taxon>
        <taxon>Tracheophyta</taxon>
        <taxon>Spermatophyta</taxon>
        <taxon>Magnoliopsida</taxon>
        <taxon>eudicotyledons</taxon>
        <taxon>Gunneridae</taxon>
        <taxon>Pentapetalae</taxon>
        <taxon>rosids</taxon>
        <taxon>fabids</taxon>
        <taxon>Fabales</taxon>
        <taxon>Fabaceae</taxon>
        <taxon>Cercidoideae</taxon>
        <taxon>Cercideae</taxon>
        <taxon>Bauhiniinae</taxon>
        <taxon>Bauhinia</taxon>
    </lineage>
</organism>
<comment type="caution">
    <text evidence="1">The sequence shown here is derived from an EMBL/GenBank/DDBJ whole genome shotgun (WGS) entry which is preliminary data.</text>
</comment>
<protein>
    <submittedName>
        <fullName evidence="1">Uncharacterized protein</fullName>
    </submittedName>
</protein>
<accession>A0ACB9NMA1</accession>
<reference evidence="1 2" key="1">
    <citation type="journal article" date="2022" name="DNA Res.">
        <title>Chromosomal-level genome assembly of the orchid tree Bauhinia variegata (Leguminosae; Cercidoideae) supports the allotetraploid origin hypothesis of Bauhinia.</title>
        <authorList>
            <person name="Zhong Y."/>
            <person name="Chen Y."/>
            <person name="Zheng D."/>
            <person name="Pang J."/>
            <person name="Liu Y."/>
            <person name="Luo S."/>
            <person name="Meng S."/>
            <person name="Qian L."/>
            <person name="Wei D."/>
            <person name="Dai S."/>
            <person name="Zhou R."/>
        </authorList>
    </citation>
    <scope>NUCLEOTIDE SEQUENCE [LARGE SCALE GENOMIC DNA]</scope>
    <source>
        <strain evidence="1">BV-YZ2020</strain>
    </source>
</reference>
<dbReference type="EMBL" id="CM039431">
    <property type="protein sequence ID" value="KAI4336844.1"/>
    <property type="molecule type" value="Genomic_DNA"/>
</dbReference>